<dbReference type="eggNOG" id="KOG1208">
    <property type="taxonomic scope" value="Eukaryota"/>
</dbReference>
<reference evidence="4" key="3">
    <citation type="submission" date="2020-12" db="UniProtKB">
        <authorList>
            <consortium name="EnsemblPlants"/>
        </authorList>
    </citation>
    <scope>IDENTIFICATION</scope>
</reference>
<keyword evidence="5" id="KW-1185">Reference proteome</keyword>
<dbReference type="InterPro" id="IPR036291">
    <property type="entry name" value="NAD(P)-bd_dom_sf"/>
</dbReference>
<reference evidence="3 5" key="2">
    <citation type="journal article" date="2018" name="Plant J.">
        <title>The Physcomitrella patens chromosome-scale assembly reveals moss genome structure and evolution.</title>
        <authorList>
            <person name="Lang D."/>
            <person name="Ullrich K.K."/>
            <person name="Murat F."/>
            <person name="Fuchs J."/>
            <person name="Jenkins J."/>
            <person name="Haas F.B."/>
            <person name="Piednoel M."/>
            <person name="Gundlach H."/>
            <person name="Van Bel M."/>
            <person name="Meyberg R."/>
            <person name="Vives C."/>
            <person name="Morata J."/>
            <person name="Symeonidi A."/>
            <person name="Hiss M."/>
            <person name="Muchero W."/>
            <person name="Kamisugi Y."/>
            <person name="Saleh O."/>
            <person name="Blanc G."/>
            <person name="Decker E.L."/>
            <person name="van Gessel N."/>
            <person name="Grimwood J."/>
            <person name="Hayes R.D."/>
            <person name="Graham S.W."/>
            <person name="Gunter L.E."/>
            <person name="McDaniel S.F."/>
            <person name="Hoernstein S.N.W."/>
            <person name="Larsson A."/>
            <person name="Li F.W."/>
            <person name="Perroud P.F."/>
            <person name="Phillips J."/>
            <person name="Ranjan P."/>
            <person name="Rokshar D.S."/>
            <person name="Rothfels C.J."/>
            <person name="Schneider L."/>
            <person name="Shu S."/>
            <person name="Stevenson D.W."/>
            <person name="Thummler F."/>
            <person name="Tillich M."/>
            <person name="Villarreal Aguilar J.C."/>
            <person name="Widiez T."/>
            <person name="Wong G.K."/>
            <person name="Wymore A."/>
            <person name="Zhang Y."/>
            <person name="Zimmer A.D."/>
            <person name="Quatrano R.S."/>
            <person name="Mayer K.F.X."/>
            <person name="Goodstein D."/>
            <person name="Casacuberta J.M."/>
            <person name="Vandepoele K."/>
            <person name="Reski R."/>
            <person name="Cuming A.C."/>
            <person name="Tuskan G.A."/>
            <person name="Maumus F."/>
            <person name="Salse J."/>
            <person name="Schmutz J."/>
            <person name="Rensing S.A."/>
        </authorList>
    </citation>
    <scope>NUCLEOTIDE SEQUENCE [LARGE SCALE GENOMIC DNA]</scope>
    <source>
        <strain evidence="4 5">cv. Gransden 2004</strain>
    </source>
</reference>
<dbReference type="Gene3D" id="3.40.50.720">
    <property type="entry name" value="NAD(P)-binding Rossmann-like Domain"/>
    <property type="match status" value="1"/>
</dbReference>
<dbReference type="InterPro" id="IPR002347">
    <property type="entry name" value="SDR_fam"/>
</dbReference>
<evidence type="ECO:0000256" key="2">
    <source>
        <dbReference type="ARBA" id="ARBA00023002"/>
    </source>
</evidence>
<keyword evidence="2" id="KW-0560">Oxidoreductase</keyword>
<dbReference type="KEGG" id="ppp:112289136"/>
<dbReference type="PANTHER" id="PTHR24320">
    <property type="entry name" value="RETINOL DEHYDROGENASE"/>
    <property type="match status" value="1"/>
</dbReference>
<dbReference type="Gramene" id="Pp3c11_570V3.1">
    <property type="protein sequence ID" value="Pp3c11_570V3.1"/>
    <property type="gene ID" value="Pp3c11_570"/>
</dbReference>
<dbReference type="EMBL" id="ABEU02000011">
    <property type="protein sequence ID" value="PNR44635.1"/>
    <property type="molecule type" value="Genomic_DNA"/>
</dbReference>
<dbReference type="STRING" id="3218.A9S080"/>
<comment type="similarity">
    <text evidence="1">Belongs to the short-chain dehydrogenases/reductases (SDR) family.</text>
</comment>
<dbReference type="Proteomes" id="UP000006727">
    <property type="component" value="Chromosome 11"/>
</dbReference>
<dbReference type="Pfam" id="PF00106">
    <property type="entry name" value="adh_short"/>
    <property type="match status" value="1"/>
</dbReference>
<dbReference type="EnsemblPlants" id="Pp3c11_570V3.2">
    <property type="protein sequence ID" value="Pp3c11_570V3.2"/>
    <property type="gene ID" value="Pp3c11_570"/>
</dbReference>
<dbReference type="PANTHER" id="PTHR24320:SF148">
    <property type="entry name" value="NAD(P)-BINDING ROSSMANN-FOLD SUPERFAMILY PROTEIN"/>
    <property type="match status" value="1"/>
</dbReference>
<dbReference type="OrthoDB" id="191139at2759"/>
<dbReference type="Gramene" id="Pp3c11_570V3.2">
    <property type="protein sequence ID" value="Pp3c11_570V3.2"/>
    <property type="gene ID" value="Pp3c11_570"/>
</dbReference>
<dbReference type="EnsemblPlants" id="Pp3c11_570V3.1">
    <property type="protein sequence ID" value="Pp3c11_570V3.1"/>
    <property type="gene ID" value="Pp3c11_570"/>
</dbReference>
<dbReference type="SUPFAM" id="SSF51735">
    <property type="entry name" value="NAD(P)-binding Rossmann-fold domains"/>
    <property type="match status" value="1"/>
</dbReference>
<gene>
    <name evidence="4" type="primary">LOC112289136</name>
    <name evidence="3" type="ORF">PHYPA_014404</name>
</gene>
<dbReference type="OMA" id="CAFISHD"/>
<reference evidence="3 5" key="1">
    <citation type="journal article" date="2008" name="Science">
        <title>The Physcomitrella genome reveals evolutionary insights into the conquest of land by plants.</title>
        <authorList>
            <person name="Rensing S."/>
            <person name="Lang D."/>
            <person name="Zimmer A."/>
            <person name="Terry A."/>
            <person name="Salamov A."/>
            <person name="Shapiro H."/>
            <person name="Nishiyama T."/>
            <person name="Perroud P.-F."/>
            <person name="Lindquist E."/>
            <person name="Kamisugi Y."/>
            <person name="Tanahashi T."/>
            <person name="Sakakibara K."/>
            <person name="Fujita T."/>
            <person name="Oishi K."/>
            <person name="Shin-I T."/>
            <person name="Kuroki Y."/>
            <person name="Toyoda A."/>
            <person name="Suzuki Y."/>
            <person name="Hashimoto A."/>
            <person name="Yamaguchi K."/>
            <person name="Sugano A."/>
            <person name="Kohara Y."/>
            <person name="Fujiyama A."/>
            <person name="Anterola A."/>
            <person name="Aoki S."/>
            <person name="Ashton N."/>
            <person name="Barbazuk W.B."/>
            <person name="Barker E."/>
            <person name="Bennetzen J."/>
            <person name="Bezanilla M."/>
            <person name="Blankenship R."/>
            <person name="Cho S.H."/>
            <person name="Dutcher S."/>
            <person name="Estelle M."/>
            <person name="Fawcett J.A."/>
            <person name="Gundlach H."/>
            <person name="Hanada K."/>
            <person name="Heyl A."/>
            <person name="Hicks K.A."/>
            <person name="Hugh J."/>
            <person name="Lohr M."/>
            <person name="Mayer K."/>
            <person name="Melkozernov A."/>
            <person name="Murata T."/>
            <person name="Nelson D."/>
            <person name="Pils B."/>
            <person name="Prigge M."/>
            <person name="Reiss B."/>
            <person name="Renner T."/>
            <person name="Rombauts S."/>
            <person name="Rushton P."/>
            <person name="Sanderfoot A."/>
            <person name="Schween G."/>
            <person name="Shiu S.-H."/>
            <person name="Stueber K."/>
            <person name="Theodoulou F.L."/>
            <person name="Tu H."/>
            <person name="Van de Peer Y."/>
            <person name="Verrier P.J."/>
            <person name="Waters E."/>
            <person name="Wood A."/>
            <person name="Yang L."/>
            <person name="Cove D."/>
            <person name="Cuming A."/>
            <person name="Hasebe M."/>
            <person name="Lucas S."/>
            <person name="Mishler D.B."/>
            <person name="Reski R."/>
            <person name="Grigoriev I."/>
            <person name="Quatrano R.S."/>
            <person name="Boore J.L."/>
        </authorList>
    </citation>
    <scope>NUCLEOTIDE SEQUENCE [LARGE SCALE GENOMIC DNA]</scope>
    <source>
        <strain evidence="4 5">cv. Gransden 2004</strain>
    </source>
</reference>
<dbReference type="GO" id="GO:0016491">
    <property type="term" value="F:oxidoreductase activity"/>
    <property type="evidence" value="ECO:0007669"/>
    <property type="project" value="UniProtKB-KW"/>
</dbReference>
<proteinExistence type="inferred from homology"/>
<dbReference type="FunCoup" id="A9S080">
    <property type="interactions" value="596"/>
</dbReference>
<protein>
    <submittedName>
        <fullName evidence="3 4">Uncharacterized protein</fullName>
    </submittedName>
</protein>
<evidence type="ECO:0000313" key="3">
    <source>
        <dbReference type="EMBL" id="PNR44635.1"/>
    </source>
</evidence>
<dbReference type="AlphaFoldDB" id="A9S080"/>
<sequence>MASTRAHSIAWPDWIAGLLFVGWDTLVQRFHARHVPRRLPLPSLSHLTVMITGATSGIGLDTARALALSGAHVVFAVRNTNAANDLISQWQISQPHGQPPLQCEVMELDCLSLQSVRTLGETWEARKLPLNLLINNAGIFCMTGPQKFSKDGCEQHMQVNHLAPALLTVLLLPSLARGAPSRVVMVNSIMHYVGFISPRDLSMKAEGRKYNNTCAYSNSKLAQVMFSNLLQRRLPKEAGIDVVCVHPGEVKSKVARDLPKLIQIAYHKLFFLFNSEEGARSVLFCATDKLVQDHARHLRSLGYPLAPYFGPDLKIWSVAKQALDVEKAHLVWEETLKLVDLPADCIDTALSGSFLT</sequence>
<accession>A9S080</accession>
<evidence type="ECO:0000256" key="1">
    <source>
        <dbReference type="ARBA" id="ARBA00006484"/>
    </source>
</evidence>
<name>A9S080_PHYPA</name>
<evidence type="ECO:0000313" key="5">
    <source>
        <dbReference type="Proteomes" id="UP000006727"/>
    </source>
</evidence>
<evidence type="ECO:0000313" key="4">
    <source>
        <dbReference type="EnsemblPlants" id="Pp3c11_570V3.1"/>
    </source>
</evidence>
<dbReference type="PaxDb" id="3218-PP1S39_72V6.1"/>
<organism evidence="3">
    <name type="scientific">Physcomitrium patens</name>
    <name type="common">Spreading-leaved earth moss</name>
    <name type="synonym">Physcomitrella patens</name>
    <dbReference type="NCBI Taxonomy" id="3218"/>
    <lineage>
        <taxon>Eukaryota</taxon>
        <taxon>Viridiplantae</taxon>
        <taxon>Streptophyta</taxon>
        <taxon>Embryophyta</taxon>
        <taxon>Bryophyta</taxon>
        <taxon>Bryophytina</taxon>
        <taxon>Bryopsida</taxon>
        <taxon>Funariidae</taxon>
        <taxon>Funariales</taxon>
        <taxon>Funariaceae</taxon>
        <taxon>Physcomitrium</taxon>
    </lineage>
</organism>
<dbReference type="GeneID" id="112289136"/>
<dbReference type="HOGENOM" id="CLU_010194_44_2_1"/>
<dbReference type="PRINTS" id="PR00081">
    <property type="entry name" value="GDHRDH"/>
</dbReference>
<dbReference type="RefSeq" id="XP_024389864.1">
    <property type="nucleotide sequence ID" value="XM_024534096.2"/>
</dbReference>